<feature type="chain" id="PRO_5029848374" description="Defensin-like protein" evidence="1">
    <location>
        <begin position="30"/>
        <end position="78"/>
    </location>
</feature>
<gene>
    <name evidence="2" type="ORF">FRX31_021232</name>
</gene>
<reference evidence="2 3" key="1">
    <citation type="submission" date="2020-06" db="EMBL/GenBank/DDBJ databases">
        <title>Transcriptomic and genomic resources for Thalictrum thalictroides and T. hernandezii: Facilitating candidate gene discovery in an emerging model plant lineage.</title>
        <authorList>
            <person name="Arias T."/>
            <person name="Riano-Pachon D.M."/>
            <person name="Di Stilio V.S."/>
        </authorList>
    </citation>
    <scope>NUCLEOTIDE SEQUENCE [LARGE SCALE GENOMIC DNA]</scope>
    <source>
        <strain evidence="3">cv. WT478/WT964</strain>
        <tissue evidence="2">Leaves</tissue>
    </source>
</reference>
<feature type="signal peptide" evidence="1">
    <location>
        <begin position="1"/>
        <end position="29"/>
    </location>
</feature>
<dbReference type="AlphaFoldDB" id="A0A7J6VWF5"/>
<evidence type="ECO:0000313" key="2">
    <source>
        <dbReference type="EMBL" id="KAF5189181.1"/>
    </source>
</evidence>
<proteinExistence type="predicted"/>
<evidence type="ECO:0008006" key="4">
    <source>
        <dbReference type="Google" id="ProtNLM"/>
    </source>
</evidence>
<keyword evidence="1" id="KW-0732">Signal</keyword>
<comment type="caution">
    <text evidence="2">The sequence shown here is derived from an EMBL/GenBank/DDBJ whole genome shotgun (WGS) entry which is preliminary data.</text>
</comment>
<protein>
    <recommendedName>
        <fullName evidence="4">Defensin-like protein</fullName>
    </recommendedName>
</protein>
<keyword evidence="3" id="KW-1185">Reference proteome</keyword>
<name>A0A7J6VWF5_THATH</name>
<dbReference type="EMBL" id="JABWDY010025821">
    <property type="protein sequence ID" value="KAF5189181.1"/>
    <property type="molecule type" value="Genomic_DNA"/>
</dbReference>
<evidence type="ECO:0000256" key="1">
    <source>
        <dbReference type="SAM" id="SignalP"/>
    </source>
</evidence>
<accession>A0A7J6VWF5</accession>
<organism evidence="2 3">
    <name type="scientific">Thalictrum thalictroides</name>
    <name type="common">Rue-anemone</name>
    <name type="synonym">Anemone thalictroides</name>
    <dbReference type="NCBI Taxonomy" id="46969"/>
    <lineage>
        <taxon>Eukaryota</taxon>
        <taxon>Viridiplantae</taxon>
        <taxon>Streptophyta</taxon>
        <taxon>Embryophyta</taxon>
        <taxon>Tracheophyta</taxon>
        <taxon>Spermatophyta</taxon>
        <taxon>Magnoliopsida</taxon>
        <taxon>Ranunculales</taxon>
        <taxon>Ranunculaceae</taxon>
        <taxon>Thalictroideae</taxon>
        <taxon>Thalictrum</taxon>
    </lineage>
</organism>
<sequence length="78" mass="8449">MAKLSPTFCIFAILVLFVSVEVMISTVEAKDCEVQWFPCVGNCPTACGSMHPGGIGKCVDDPNYPRGNLRKCSCVYPC</sequence>
<evidence type="ECO:0000313" key="3">
    <source>
        <dbReference type="Proteomes" id="UP000554482"/>
    </source>
</evidence>
<dbReference type="Proteomes" id="UP000554482">
    <property type="component" value="Unassembled WGS sequence"/>
</dbReference>